<comment type="caution">
    <text evidence="1">The sequence shown here is derived from an EMBL/GenBank/DDBJ whole genome shotgun (WGS) entry which is preliminary data.</text>
</comment>
<accession>A0AAD6B9N6</accession>
<dbReference type="Proteomes" id="UP001219934">
    <property type="component" value="Unassembled WGS sequence"/>
</dbReference>
<organism evidence="1 2">
    <name type="scientific">Pogonophryne albipinna</name>
    <dbReference type="NCBI Taxonomy" id="1090488"/>
    <lineage>
        <taxon>Eukaryota</taxon>
        <taxon>Metazoa</taxon>
        <taxon>Chordata</taxon>
        <taxon>Craniata</taxon>
        <taxon>Vertebrata</taxon>
        <taxon>Euteleostomi</taxon>
        <taxon>Actinopterygii</taxon>
        <taxon>Neopterygii</taxon>
        <taxon>Teleostei</taxon>
        <taxon>Neoteleostei</taxon>
        <taxon>Acanthomorphata</taxon>
        <taxon>Eupercaria</taxon>
        <taxon>Perciformes</taxon>
        <taxon>Notothenioidei</taxon>
        <taxon>Pogonophryne</taxon>
    </lineage>
</organism>
<dbReference type="AlphaFoldDB" id="A0AAD6B9N6"/>
<reference evidence="1" key="1">
    <citation type="submission" date="2022-11" db="EMBL/GenBank/DDBJ databases">
        <title>Chromosome-level genome of Pogonophryne albipinna.</title>
        <authorList>
            <person name="Jo E."/>
        </authorList>
    </citation>
    <scope>NUCLEOTIDE SEQUENCE</scope>
    <source>
        <strain evidence="1">SGF0006</strain>
        <tissue evidence="1">Muscle</tissue>
    </source>
</reference>
<sequence>MIAILRANDMQDRGDSEYPSREEVSAMAKRLIEYYPVLQDKDRTKQPWETVFRQLLKRLQNVKSTQNVMSRSTAEPRTTLSFKKRRLLFKPTVQDTDYDVDTSASIEITDLSENTPTDLDSDDGTVDSVQCHDSRKMQARHYKTLQELWKKTRPNQQDVGHLLDLEFESRRAFIDSCSLKEEDRTEKVIEAYPCFREHKNVLDEMGRIREAGNKNFTDQIKARWESFCENALFFGVWNKSLKPPMGLDKSGQAIALMKALPSMFPSPTAPPKKLGSASEALFHVLEPSEDPNTFLQKRPITSPVILDSTNLLLATEVLKDSIHERDLTHSYKKAIAEWAEFTKK</sequence>
<protein>
    <submittedName>
        <fullName evidence="1">Uncharacterized protein</fullName>
    </submittedName>
</protein>
<name>A0AAD6B9N6_9TELE</name>
<keyword evidence="2" id="KW-1185">Reference proteome</keyword>
<gene>
    <name evidence="1" type="ORF">JOQ06_028876</name>
</gene>
<evidence type="ECO:0000313" key="2">
    <source>
        <dbReference type="Proteomes" id="UP001219934"/>
    </source>
</evidence>
<evidence type="ECO:0000313" key="1">
    <source>
        <dbReference type="EMBL" id="KAJ4939427.1"/>
    </source>
</evidence>
<dbReference type="EMBL" id="JAPTMU010000008">
    <property type="protein sequence ID" value="KAJ4939427.1"/>
    <property type="molecule type" value="Genomic_DNA"/>
</dbReference>
<proteinExistence type="predicted"/>